<dbReference type="Gene3D" id="3.40.50.2300">
    <property type="match status" value="2"/>
</dbReference>
<name>A0A1C0AQJ2_9ACTN</name>
<dbReference type="PROSITE" id="PS50932">
    <property type="entry name" value="HTH_LACI_2"/>
    <property type="match status" value="1"/>
</dbReference>
<dbReference type="CDD" id="cd01574">
    <property type="entry name" value="PBP1_LacI"/>
    <property type="match status" value="1"/>
</dbReference>
<dbReference type="GO" id="GO:0003700">
    <property type="term" value="F:DNA-binding transcription factor activity"/>
    <property type="evidence" value="ECO:0007669"/>
    <property type="project" value="TreeGrafter"/>
</dbReference>
<dbReference type="GO" id="GO:0000976">
    <property type="term" value="F:transcription cis-regulatory region binding"/>
    <property type="evidence" value="ECO:0007669"/>
    <property type="project" value="TreeGrafter"/>
</dbReference>
<sequence length="348" mass="37036">MGTVSGRGRRKTGPSIEDVARLAGVSAQTVSRVSTGAEAVRPETKARVLEAMAQLGYSPNRAARALRNGSFGTIGLLAHRYERTGEVLTTGGVVKAADDEGYTVTLLSIESETADAADWESAAHRISNQAIDGLVIIRAEEATPETLTLPAGMPVAVSDSRLVGHYPAVMGDQLQGSRDATRHLLKLGHRTVHHLAGPTDSEPALMRRGAWQRALEAAGVRAPEAWIGDWTPRSGYEIGKRIAEDPDVTAVFAANDEMAFGLIRALHEAGRGVPGDVSVVGFDAIALSEYSYPPLTTVRHDFQRIGQELVKLVLAQIRSRGVSAARHDRVVVPTELIVRGTTAPPPAA</sequence>
<dbReference type="Pfam" id="PF00356">
    <property type="entry name" value="LacI"/>
    <property type="match status" value="1"/>
</dbReference>
<dbReference type="Pfam" id="PF13377">
    <property type="entry name" value="Peripla_BP_3"/>
    <property type="match status" value="1"/>
</dbReference>
<dbReference type="SMART" id="SM00354">
    <property type="entry name" value="HTH_LACI"/>
    <property type="match status" value="1"/>
</dbReference>
<evidence type="ECO:0000313" key="6">
    <source>
        <dbReference type="Proteomes" id="UP000093501"/>
    </source>
</evidence>
<reference evidence="6" key="1">
    <citation type="submission" date="2016-07" db="EMBL/GenBank/DDBJ databases">
        <authorList>
            <person name="Florea S."/>
            <person name="Webb J.S."/>
            <person name="Jaromczyk J."/>
            <person name="Schardl C.L."/>
        </authorList>
    </citation>
    <scope>NUCLEOTIDE SEQUENCE [LARGE SCALE GENOMIC DNA]</scope>
    <source>
        <strain evidence="6">IPBSL-7</strain>
    </source>
</reference>
<dbReference type="CDD" id="cd01392">
    <property type="entry name" value="HTH_LacI"/>
    <property type="match status" value="1"/>
</dbReference>
<dbReference type="InterPro" id="IPR046335">
    <property type="entry name" value="LacI/GalR-like_sensor"/>
</dbReference>
<evidence type="ECO:0000259" key="4">
    <source>
        <dbReference type="PROSITE" id="PS50932"/>
    </source>
</evidence>
<dbReference type="InterPro" id="IPR000843">
    <property type="entry name" value="HTH_LacI"/>
</dbReference>
<dbReference type="PANTHER" id="PTHR30146">
    <property type="entry name" value="LACI-RELATED TRANSCRIPTIONAL REPRESSOR"/>
    <property type="match status" value="1"/>
</dbReference>
<organism evidence="5 6">
    <name type="scientific">Tessaracoccus lapidicaptus</name>
    <dbReference type="NCBI Taxonomy" id="1427523"/>
    <lineage>
        <taxon>Bacteria</taxon>
        <taxon>Bacillati</taxon>
        <taxon>Actinomycetota</taxon>
        <taxon>Actinomycetes</taxon>
        <taxon>Propionibacteriales</taxon>
        <taxon>Propionibacteriaceae</taxon>
        <taxon>Tessaracoccus</taxon>
    </lineage>
</organism>
<dbReference type="EMBL" id="MBQD01000010">
    <property type="protein sequence ID" value="OCL36674.1"/>
    <property type="molecule type" value="Genomic_DNA"/>
</dbReference>
<proteinExistence type="predicted"/>
<dbReference type="Proteomes" id="UP000093501">
    <property type="component" value="Unassembled WGS sequence"/>
</dbReference>
<keyword evidence="6" id="KW-1185">Reference proteome</keyword>
<evidence type="ECO:0000256" key="2">
    <source>
        <dbReference type="ARBA" id="ARBA00023125"/>
    </source>
</evidence>
<keyword evidence="3" id="KW-0804">Transcription</keyword>
<dbReference type="RefSeq" id="WP_068750414.1">
    <property type="nucleotide sequence ID" value="NZ_MBQD01000010.1"/>
</dbReference>
<dbReference type="SUPFAM" id="SSF53822">
    <property type="entry name" value="Periplasmic binding protein-like I"/>
    <property type="match status" value="1"/>
</dbReference>
<dbReference type="Gene3D" id="1.10.260.40">
    <property type="entry name" value="lambda repressor-like DNA-binding domains"/>
    <property type="match status" value="1"/>
</dbReference>
<evidence type="ECO:0000313" key="5">
    <source>
        <dbReference type="EMBL" id="OCL36674.1"/>
    </source>
</evidence>
<dbReference type="AlphaFoldDB" id="A0A1C0AQJ2"/>
<evidence type="ECO:0000256" key="1">
    <source>
        <dbReference type="ARBA" id="ARBA00023015"/>
    </source>
</evidence>
<dbReference type="PANTHER" id="PTHR30146:SF153">
    <property type="entry name" value="LACTOSE OPERON REPRESSOR"/>
    <property type="match status" value="1"/>
</dbReference>
<evidence type="ECO:0000256" key="3">
    <source>
        <dbReference type="ARBA" id="ARBA00023163"/>
    </source>
</evidence>
<protein>
    <submittedName>
        <fullName evidence="5">LacI family transcriptional regulator</fullName>
    </submittedName>
</protein>
<keyword evidence="1" id="KW-0805">Transcription regulation</keyword>
<dbReference type="InterPro" id="IPR028082">
    <property type="entry name" value="Peripla_BP_I"/>
</dbReference>
<dbReference type="InterPro" id="IPR010982">
    <property type="entry name" value="Lambda_DNA-bd_dom_sf"/>
</dbReference>
<keyword evidence="2" id="KW-0238">DNA-binding</keyword>
<gene>
    <name evidence="5" type="ORF">BCR15_14030</name>
</gene>
<dbReference type="SUPFAM" id="SSF47413">
    <property type="entry name" value="lambda repressor-like DNA-binding domains"/>
    <property type="match status" value="1"/>
</dbReference>
<comment type="caution">
    <text evidence="5">The sequence shown here is derived from an EMBL/GenBank/DDBJ whole genome shotgun (WGS) entry which is preliminary data.</text>
</comment>
<feature type="domain" description="HTH lacI-type" evidence="4">
    <location>
        <begin position="14"/>
        <end position="68"/>
    </location>
</feature>
<accession>A0A1C0AQJ2</accession>